<dbReference type="EMBL" id="BPLR01002368">
    <property type="protein sequence ID" value="GIX73051.1"/>
    <property type="molecule type" value="Genomic_DNA"/>
</dbReference>
<sequence length="113" mass="13013">MKGKVLIRVISLLHSTSFLILSRCSLFSDKSVFFRRDEKLQRDSARIKRGTKFHSGETSNKPARINAPRLFSNPVKSTGYESRRSRFSFKRIPVMFELNITVVLSVFLPEMAC</sequence>
<evidence type="ECO:0008006" key="4">
    <source>
        <dbReference type="Google" id="ProtNLM"/>
    </source>
</evidence>
<evidence type="ECO:0000313" key="2">
    <source>
        <dbReference type="EMBL" id="GIX73051.1"/>
    </source>
</evidence>
<name>A0AAV4MKW8_CAEEX</name>
<proteinExistence type="predicted"/>
<protein>
    <recommendedName>
        <fullName evidence="4">Secreted protein</fullName>
    </recommendedName>
</protein>
<keyword evidence="3" id="KW-1185">Reference proteome</keyword>
<feature type="chain" id="PRO_5043708223" description="Secreted protein" evidence="1">
    <location>
        <begin position="23"/>
        <end position="113"/>
    </location>
</feature>
<organism evidence="2 3">
    <name type="scientific">Caerostris extrusa</name>
    <name type="common">Bark spider</name>
    <name type="synonym">Caerostris bankana</name>
    <dbReference type="NCBI Taxonomy" id="172846"/>
    <lineage>
        <taxon>Eukaryota</taxon>
        <taxon>Metazoa</taxon>
        <taxon>Ecdysozoa</taxon>
        <taxon>Arthropoda</taxon>
        <taxon>Chelicerata</taxon>
        <taxon>Arachnida</taxon>
        <taxon>Araneae</taxon>
        <taxon>Araneomorphae</taxon>
        <taxon>Entelegynae</taxon>
        <taxon>Araneoidea</taxon>
        <taxon>Araneidae</taxon>
        <taxon>Caerostris</taxon>
    </lineage>
</organism>
<comment type="caution">
    <text evidence="2">The sequence shown here is derived from an EMBL/GenBank/DDBJ whole genome shotgun (WGS) entry which is preliminary data.</text>
</comment>
<accession>A0AAV4MKW8</accession>
<dbReference type="AlphaFoldDB" id="A0AAV4MKW8"/>
<dbReference type="Proteomes" id="UP001054945">
    <property type="component" value="Unassembled WGS sequence"/>
</dbReference>
<evidence type="ECO:0000256" key="1">
    <source>
        <dbReference type="SAM" id="SignalP"/>
    </source>
</evidence>
<evidence type="ECO:0000313" key="3">
    <source>
        <dbReference type="Proteomes" id="UP001054945"/>
    </source>
</evidence>
<keyword evidence="1" id="KW-0732">Signal</keyword>
<gene>
    <name evidence="2" type="ORF">CEXT_287241</name>
</gene>
<reference evidence="2 3" key="1">
    <citation type="submission" date="2021-06" db="EMBL/GenBank/DDBJ databases">
        <title>Caerostris extrusa draft genome.</title>
        <authorList>
            <person name="Kono N."/>
            <person name="Arakawa K."/>
        </authorList>
    </citation>
    <scope>NUCLEOTIDE SEQUENCE [LARGE SCALE GENOMIC DNA]</scope>
</reference>
<feature type="signal peptide" evidence="1">
    <location>
        <begin position="1"/>
        <end position="22"/>
    </location>
</feature>